<sequence>MMLRTHVLLVLLALNSSVVPASARPSPRPDGAILSQQQPPTPSSPNERSISTDAVISIIFNSLMLVLQVVNIWVTCRQVRAGLNIAAGTADSPFDDDDEEKENMRGPVKVEVSSGGGRLCDGRGR</sequence>
<feature type="region of interest" description="Disordered" evidence="1">
    <location>
        <begin position="87"/>
        <end position="125"/>
    </location>
</feature>
<evidence type="ECO:0000256" key="1">
    <source>
        <dbReference type="SAM" id="MobiDB-lite"/>
    </source>
</evidence>
<keyword evidence="4" id="KW-1185">Reference proteome</keyword>
<dbReference type="EMBL" id="MU002312">
    <property type="protein sequence ID" value="KAF2787497.1"/>
    <property type="molecule type" value="Genomic_DNA"/>
</dbReference>
<name>A0A6A6WUU9_9PLEO</name>
<keyword evidence="2" id="KW-0732">Signal</keyword>
<feature type="chain" id="PRO_5025400088" evidence="2">
    <location>
        <begin position="24"/>
        <end position="125"/>
    </location>
</feature>
<reference evidence="3" key="1">
    <citation type="journal article" date="2020" name="Stud. Mycol.">
        <title>101 Dothideomycetes genomes: a test case for predicting lifestyles and emergence of pathogens.</title>
        <authorList>
            <person name="Haridas S."/>
            <person name="Albert R."/>
            <person name="Binder M."/>
            <person name="Bloem J."/>
            <person name="Labutti K."/>
            <person name="Salamov A."/>
            <person name="Andreopoulos B."/>
            <person name="Baker S."/>
            <person name="Barry K."/>
            <person name="Bills G."/>
            <person name="Bluhm B."/>
            <person name="Cannon C."/>
            <person name="Castanera R."/>
            <person name="Culley D."/>
            <person name="Daum C."/>
            <person name="Ezra D."/>
            <person name="Gonzalez J."/>
            <person name="Henrissat B."/>
            <person name="Kuo A."/>
            <person name="Liang C."/>
            <person name="Lipzen A."/>
            <person name="Lutzoni F."/>
            <person name="Magnuson J."/>
            <person name="Mondo S."/>
            <person name="Nolan M."/>
            <person name="Ohm R."/>
            <person name="Pangilinan J."/>
            <person name="Park H.-J."/>
            <person name="Ramirez L."/>
            <person name="Alfaro M."/>
            <person name="Sun H."/>
            <person name="Tritt A."/>
            <person name="Yoshinaga Y."/>
            <person name="Zwiers L.-H."/>
            <person name="Turgeon B."/>
            <person name="Goodwin S."/>
            <person name="Spatafora J."/>
            <person name="Crous P."/>
            <person name="Grigoriev I."/>
        </authorList>
    </citation>
    <scope>NUCLEOTIDE SEQUENCE</scope>
    <source>
        <strain evidence="3">CBS 109.77</strain>
    </source>
</reference>
<gene>
    <name evidence="3" type="ORF">K505DRAFT_329646</name>
</gene>
<feature type="signal peptide" evidence="2">
    <location>
        <begin position="1"/>
        <end position="23"/>
    </location>
</feature>
<evidence type="ECO:0000256" key="2">
    <source>
        <dbReference type="SAM" id="SignalP"/>
    </source>
</evidence>
<evidence type="ECO:0000313" key="3">
    <source>
        <dbReference type="EMBL" id="KAF2787497.1"/>
    </source>
</evidence>
<accession>A0A6A6WUU9</accession>
<dbReference type="AlphaFoldDB" id="A0A6A6WUU9"/>
<organism evidence="3 4">
    <name type="scientific">Melanomma pulvis-pyrius CBS 109.77</name>
    <dbReference type="NCBI Taxonomy" id="1314802"/>
    <lineage>
        <taxon>Eukaryota</taxon>
        <taxon>Fungi</taxon>
        <taxon>Dikarya</taxon>
        <taxon>Ascomycota</taxon>
        <taxon>Pezizomycotina</taxon>
        <taxon>Dothideomycetes</taxon>
        <taxon>Pleosporomycetidae</taxon>
        <taxon>Pleosporales</taxon>
        <taxon>Melanommataceae</taxon>
        <taxon>Melanomma</taxon>
    </lineage>
</organism>
<proteinExistence type="predicted"/>
<dbReference type="Proteomes" id="UP000799757">
    <property type="component" value="Unassembled WGS sequence"/>
</dbReference>
<evidence type="ECO:0000313" key="4">
    <source>
        <dbReference type="Proteomes" id="UP000799757"/>
    </source>
</evidence>
<protein>
    <submittedName>
        <fullName evidence="3">Uncharacterized protein</fullName>
    </submittedName>
</protein>
<feature type="region of interest" description="Disordered" evidence="1">
    <location>
        <begin position="20"/>
        <end position="48"/>
    </location>
</feature>